<keyword evidence="2" id="KW-1185">Reference proteome</keyword>
<evidence type="ECO:0000313" key="2">
    <source>
        <dbReference type="Proteomes" id="UP001058974"/>
    </source>
</evidence>
<comment type="caution">
    <text evidence="1">The sequence shown here is derived from an EMBL/GenBank/DDBJ whole genome shotgun (WGS) entry which is preliminary data.</text>
</comment>
<dbReference type="Gramene" id="Psat01G0312300-T1">
    <property type="protein sequence ID" value="KAI5444727.1"/>
    <property type="gene ID" value="KIW84_013123"/>
</dbReference>
<dbReference type="EMBL" id="JAMSHJ010000001">
    <property type="protein sequence ID" value="KAI5444727.1"/>
    <property type="molecule type" value="Genomic_DNA"/>
</dbReference>
<sequence length="154" mass="17040">MESLVFKGSSSVLVNGSATVDFLVGKGLRHGDPFYPFLFILVMEGIGSDLSFVSSRWLGEFTLKEVFPCLYAPSSLLKLSVAEAEELELYLALQNRSPIVDKHDVFLWSASDSNRYTVSYGYNLLLQVDAKGVVSKVLSKALSLLWRAKLPSKI</sequence>
<gene>
    <name evidence="1" type="ORF">KIW84_013123</name>
</gene>
<protein>
    <submittedName>
        <fullName evidence="1">Uncharacterized protein</fullName>
    </submittedName>
</protein>
<dbReference type="Proteomes" id="UP001058974">
    <property type="component" value="Chromosome 1"/>
</dbReference>
<reference evidence="1 2" key="1">
    <citation type="journal article" date="2022" name="Nat. Genet.">
        <title>Improved pea reference genome and pan-genome highlight genomic features and evolutionary characteristics.</title>
        <authorList>
            <person name="Yang T."/>
            <person name="Liu R."/>
            <person name="Luo Y."/>
            <person name="Hu S."/>
            <person name="Wang D."/>
            <person name="Wang C."/>
            <person name="Pandey M.K."/>
            <person name="Ge S."/>
            <person name="Xu Q."/>
            <person name="Li N."/>
            <person name="Li G."/>
            <person name="Huang Y."/>
            <person name="Saxena R.K."/>
            <person name="Ji Y."/>
            <person name="Li M."/>
            <person name="Yan X."/>
            <person name="He Y."/>
            <person name="Liu Y."/>
            <person name="Wang X."/>
            <person name="Xiang C."/>
            <person name="Varshney R.K."/>
            <person name="Ding H."/>
            <person name="Gao S."/>
            <person name="Zong X."/>
        </authorList>
    </citation>
    <scope>NUCLEOTIDE SEQUENCE [LARGE SCALE GENOMIC DNA]</scope>
    <source>
        <strain evidence="1 2">cv. Zhongwan 6</strain>
    </source>
</reference>
<accession>A0A9D5BJ69</accession>
<organism evidence="1 2">
    <name type="scientific">Pisum sativum</name>
    <name type="common">Garden pea</name>
    <name type="synonym">Lathyrus oleraceus</name>
    <dbReference type="NCBI Taxonomy" id="3888"/>
    <lineage>
        <taxon>Eukaryota</taxon>
        <taxon>Viridiplantae</taxon>
        <taxon>Streptophyta</taxon>
        <taxon>Embryophyta</taxon>
        <taxon>Tracheophyta</taxon>
        <taxon>Spermatophyta</taxon>
        <taxon>Magnoliopsida</taxon>
        <taxon>eudicotyledons</taxon>
        <taxon>Gunneridae</taxon>
        <taxon>Pentapetalae</taxon>
        <taxon>rosids</taxon>
        <taxon>fabids</taxon>
        <taxon>Fabales</taxon>
        <taxon>Fabaceae</taxon>
        <taxon>Papilionoideae</taxon>
        <taxon>50 kb inversion clade</taxon>
        <taxon>NPAAA clade</taxon>
        <taxon>Hologalegina</taxon>
        <taxon>IRL clade</taxon>
        <taxon>Fabeae</taxon>
        <taxon>Lathyrus</taxon>
    </lineage>
</organism>
<proteinExistence type="predicted"/>
<evidence type="ECO:0000313" key="1">
    <source>
        <dbReference type="EMBL" id="KAI5444727.1"/>
    </source>
</evidence>
<name>A0A9D5BJ69_PEA</name>
<dbReference type="AlphaFoldDB" id="A0A9D5BJ69"/>